<evidence type="ECO:0000313" key="3">
    <source>
        <dbReference type="Proteomes" id="UP001595791"/>
    </source>
</evidence>
<feature type="region of interest" description="Disordered" evidence="1">
    <location>
        <begin position="1"/>
        <end position="24"/>
    </location>
</feature>
<dbReference type="Proteomes" id="UP001595791">
    <property type="component" value="Unassembled WGS sequence"/>
</dbReference>
<keyword evidence="3" id="KW-1185">Reference proteome</keyword>
<accession>A0ABV8MKF9</accession>
<sequence length="41" mass="4309">MTLSSAMALAHGNDSAKARASGCHGLRGKRLICQAMRKDPP</sequence>
<gene>
    <name evidence="2" type="ORF">ACFOW7_00330</name>
</gene>
<dbReference type="RefSeq" id="WP_378159796.1">
    <property type="nucleotide sequence ID" value="NZ_JBHSBU010000001.1"/>
</dbReference>
<evidence type="ECO:0000256" key="1">
    <source>
        <dbReference type="SAM" id="MobiDB-lite"/>
    </source>
</evidence>
<dbReference type="EMBL" id="JBHSBU010000001">
    <property type="protein sequence ID" value="MFC4157790.1"/>
    <property type="molecule type" value="Genomic_DNA"/>
</dbReference>
<name>A0ABV8MKF9_9NEIS</name>
<evidence type="ECO:0000313" key="2">
    <source>
        <dbReference type="EMBL" id="MFC4157790.1"/>
    </source>
</evidence>
<organism evidence="2 3">
    <name type="scientific">Chitinimonas lacunae</name>
    <dbReference type="NCBI Taxonomy" id="1963018"/>
    <lineage>
        <taxon>Bacteria</taxon>
        <taxon>Pseudomonadati</taxon>
        <taxon>Pseudomonadota</taxon>
        <taxon>Betaproteobacteria</taxon>
        <taxon>Neisseriales</taxon>
        <taxon>Chitinibacteraceae</taxon>
        <taxon>Chitinimonas</taxon>
    </lineage>
</organism>
<comment type="caution">
    <text evidence="2">The sequence shown here is derived from an EMBL/GenBank/DDBJ whole genome shotgun (WGS) entry which is preliminary data.</text>
</comment>
<reference evidence="3" key="1">
    <citation type="journal article" date="2019" name="Int. J. Syst. Evol. Microbiol.">
        <title>The Global Catalogue of Microorganisms (GCM) 10K type strain sequencing project: providing services to taxonomists for standard genome sequencing and annotation.</title>
        <authorList>
            <consortium name="The Broad Institute Genomics Platform"/>
            <consortium name="The Broad Institute Genome Sequencing Center for Infectious Disease"/>
            <person name="Wu L."/>
            <person name="Ma J."/>
        </authorList>
    </citation>
    <scope>NUCLEOTIDE SEQUENCE [LARGE SCALE GENOMIC DNA]</scope>
    <source>
        <strain evidence="3">LMG 29894</strain>
    </source>
</reference>
<proteinExistence type="predicted"/>
<protein>
    <submittedName>
        <fullName evidence="2">Uncharacterized protein</fullName>
    </submittedName>
</protein>